<keyword evidence="1" id="KW-0472">Membrane</keyword>
<sequence length="123" mass="14126">MDARAPKSCRPRMQSRVLLQYRAVRYLRTQRQAALDKVSMVRGTTFAPNCDCGCNTSCFHDIFASPPKFISSINMPFSFPLFSIYSLLILITTKHRSRLLPHVSYRYRLFLIPCWGCSVQSLG</sequence>
<accession>G0U9B2</accession>
<proteinExistence type="predicted"/>
<gene>
    <name evidence="2" type="ORF">TVY486_1116810</name>
</gene>
<keyword evidence="1" id="KW-0812">Transmembrane</keyword>
<dbReference type="EMBL" id="HE573027">
    <property type="protein sequence ID" value="CCC54197.1"/>
    <property type="molecule type" value="Genomic_DNA"/>
</dbReference>
<dbReference type="AlphaFoldDB" id="G0U9B2"/>
<reference evidence="2" key="1">
    <citation type="journal article" date="2012" name="Proc. Natl. Acad. Sci. U.S.A.">
        <title>Antigenic diversity is generated by distinct evolutionary mechanisms in African trypanosome species.</title>
        <authorList>
            <person name="Jackson A.P."/>
            <person name="Berry A."/>
            <person name="Aslett M."/>
            <person name="Allison H.C."/>
            <person name="Burton P."/>
            <person name="Vavrova-Anderson J."/>
            <person name="Brown R."/>
            <person name="Browne H."/>
            <person name="Corton N."/>
            <person name="Hauser H."/>
            <person name="Gamble J."/>
            <person name="Gilderthorp R."/>
            <person name="Marcello L."/>
            <person name="McQuillan J."/>
            <person name="Otto T.D."/>
            <person name="Quail M.A."/>
            <person name="Sanders M.J."/>
            <person name="van Tonder A."/>
            <person name="Ginger M.L."/>
            <person name="Field M.C."/>
            <person name="Barry J.D."/>
            <person name="Hertz-Fowler C."/>
            <person name="Berriman M."/>
        </authorList>
    </citation>
    <scope>NUCLEOTIDE SEQUENCE</scope>
    <source>
        <strain evidence="2">Y486</strain>
    </source>
</reference>
<protein>
    <submittedName>
        <fullName evidence="2">Uncharacterized protein</fullName>
    </submittedName>
</protein>
<dbReference type="VEuPathDB" id="TriTrypDB:TvY486_1116810"/>
<name>G0U9B2_TRYVY</name>
<feature type="transmembrane region" description="Helical" evidence="1">
    <location>
        <begin position="69"/>
        <end position="91"/>
    </location>
</feature>
<evidence type="ECO:0000256" key="1">
    <source>
        <dbReference type="SAM" id="Phobius"/>
    </source>
</evidence>
<evidence type="ECO:0000313" key="2">
    <source>
        <dbReference type="EMBL" id="CCC54197.1"/>
    </source>
</evidence>
<organism evidence="2">
    <name type="scientific">Trypanosoma vivax (strain Y486)</name>
    <dbReference type="NCBI Taxonomy" id="1055687"/>
    <lineage>
        <taxon>Eukaryota</taxon>
        <taxon>Discoba</taxon>
        <taxon>Euglenozoa</taxon>
        <taxon>Kinetoplastea</taxon>
        <taxon>Metakinetoplastina</taxon>
        <taxon>Trypanosomatida</taxon>
        <taxon>Trypanosomatidae</taxon>
        <taxon>Trypanosoma</taxon>
        <taxon>Duttonella</taxon>
    </lineage>
</organism>
<keyword evidence="1" id="KW-1133">Transmembrane helix</keyword>